<evidence type="ECO:0000313" key="5">
    <source>
        <dbReference type="EMBL" id="KAL5103193.1"/>
    </source>
</evidence>
<accession>A0ABR4Q0J8</accession>
<comment type="caution">
    <text evidence="4">The sequence shown here is derived from an EMBL/GenBank/DDBJ whole genome shotgun (WGS) entry which is preliminary data.</text>
</comment>
<dbReference type="EMBL" id="JAKROA010000020">
    <property type="protein sequence ID" value="KAL5103188.1"/>
    <property type="molecule type" value="Genomic_DNA"/>
</dbReference>
<name>A0ABR4Q0J8_9CEST</name>
<gene>
    <name evidence="3" type="ORF">TcWFU_001397</name>
    <name evidence="4" type="ORF">TcWFU_008015</name>
    <name evidence="5" type="ORF">TcWFU_008457</name>
</gene>
<feature type="transmembrane region" description="Helical" evidence="2">
    <location>
        <begin position="6"/>
        <end position="26"/>
    </location>
</feature>
<reference evidence="4 6" key="1">
    <citation type="journal article" date="2022" name="Front. Cell. Infect. Microbiol.">
        <title>The Genomes of Two Strains of Taenia crassiceps the Animal Model for the Study of Human Cysticercosis.</title>
        <authorList>
            <person name="Bobes R.J."/>
            <person name="Estrada K."/>
            <person name="Rios-Valencia D.G."/>
            <person name="Calderon-Gallegos A."/>
            <person name="de la Torre P."/>
            <person name="Carrero J.C."/>
            <person name="Sanchez-Flores A."/>
            <person name="Laclette J.P."/>
        </authorList>
    </citation>
    <scope>NUCLEOTIDE SEQUENCE [LARGE SCALE GENOMIC DNA]</scope>
    <source>
        <strain evidence="4">WFUcys</strain>
    </source>
</reference>
<evidence type="ECO:0000313" key="3">
    <source>
        <dbReference type="EMBL" id="KAL5103132.1"/>
    </source>
</evidence>
<keyword evidence="6" id="KW-1185">Reference proteome</keyword>
<dbReference type="EMBL" id="JAKROA010000020">
    <property type="protein sequence ID" value="KAL5103193.1"/>
    <property type="molecule type" value="Genomic_DNA"/>
</dbReference>
<keyword evidence="2" id="KW-1133">Transmembrane helix</keyword>
<feature type="compositionally biased region" description="Basic and acidic residues" evidence="1">
    <location>
        <begin position="144"/>
        <end position="154"/>
    </location>
</feature>
<evidence type="ECO:0000313" key="4">
    <source>
        <dbReference type="EMBL" id="KAL5103188.1"/>
    </source>
</evidence>
<evidence type="ECO:0000313" key="6">
    <source>
        <dbReference type="Proteomes" id="UP001651158"/>
    </source>
</evidence>
<organism evidence="4 6">
    <name type="scientific">Taenia crassiceps</name>
    <dbReference type="NCBI Taxonomy" id="6207"/>
    <lineage>
        <taxon>Eukaryota</taxon>
        <taxon>Metazoa</taxon>
        <taxon>Spiralia</taxon>
        <taxon>Lophotrochozoa</taxon>
        <taxon>Platyhelminthes</taxon>
        <taxon>Cestoda</taxon>
        <taxon>Eucestoda</taxon>
        <taxon>Cyclophyllidea</taxon>
        <taxon>Taeniidae</taxon>
        <taxon>Taenia</taxon>
    </lineage>
</organism>
<proteinExistence type="predicted"/>
<reference evidence="4" key="2">
    <citation type="submission" date="2024-12" db="EMBL/GenBank/DDBJ databases">
        <authorList>
            <person name="Estrada K."/>
            <person name="Bobes R.J."/>
            <person name="Sanchez-Flores A."/>
            <person name="Laclette J.P."/>
        </authorList>
    </citation>
    <scope>NUCLEOTIDE SEQUENCE</scope>
    <source>
        <strain evidence="4">WFUcys</strain>
        <tissue evidence="4">Peritoneal cavity of infected mice</tissue>
    </source>
</reference>
<evidence type="ECO:0000256" key="1">
    <source>
        <dbReference type="SAM" id="MobiDB-lite"/>
    </source>
</evidence>
<feature type="region of interest" description="Disordered" evidence="1">
    <location>
        <begin position="144"/>
        <end position="165"/>
    </location>
</feature>
<dbReference type="EMBL" id="JAKROA010000020">
    <property type="protein sequence ID" value="KAL5103132.1"/>
    <property type="molecule type" value="Genomic_DNA"/>
</dbReference>
<dbReference type="Proteomes" id="UP001651158">
    <property type="component" value="Unassembled WGS sequence"/>
</dbReference>
<protein>
    <submittedName>
        <fullName evidence="4">Uncharacterized protein</fullName>
    </submittedName>
</protein>
<sequence>MDYVYIIVPVCFSLLIFSLTVGYLLLVKYKASCMLKSIRRDMIAMHCSPEFVIKPPDVTHGHALFTGIYREPTASVVTRGYADMQPLHELSENDASDSTLRVDANSDVIEVPLRPYAHHSSLSPEGMGGNYYGRSTHYDRHKSIAEEDSGRDGEGGGDTPLEYRGYQLVDEVGPANAYSFQKHQSKLPKLR</sequence>
<keyword evidence="2" id="KW-0472">Membrane</keyword>
<keyword evidence="2" id="KW-0812">Transmembrane</keyword>
<evidence type="ECO:0000256" key="2">
    <source>
        <dbReference type="SAM" id="Phobius"/>
    </source>
</evidence>